<dbReference type="Proteomes" id="UP000319908">
    <property type="component" value="Unassembled WGS sequence"/>
</dbReference>
<gene>
    <name evidence="1" type="ORF">Poly21_01660</name>
</gene>
<comment type="caution">
    <text evidence="1">The sequence shown here is derived from an EMBL/GenBank/DDBJ whole genome shotgun (WGS) entry which is preliminary data.</text>
</comment>
<sequence>MGNSKDPHKKIIDRFNEPLAIAIDPWRRADGVRLMASPSGYGVREDLEGRLIPISKDDFVIGRDDRRAATFIRQELKKQSELLARRMMVDRRAVVGKHKVLQTERASKRLCRIQVSSEGHTVLPDPFICYETPAGRIVFRRLLGVAAGPAIEGNEDAQ</sequence>
<evidence type="ECO:0000313" key="2">
    <source>
        <dbReference type="Proteomes" id="UP000319908"/>
    </source>
</evidence>
<name>A0A5C6C0D6_9BACT</name>
<dbReference type="EMBL" id="SJPU01000001">
    <property type="protein sequence ID" value="TWU18013.1"/>
    <property type="molecule type" value="Genomic_DNA"/>
</dbReference>
<proteinExistence type="predicted"/>
<dbReference type="RefSeq" id="WP_146405029.1">
    <property type="nucleotide sequence ID" value="NZ_SJPU01000001.1"/>
</dbReference>
<reference evidence="1 2" key="1">
    <citation type="journal article" date="2020" name="Antonie Van Leeuwenhoek">
        <title>Rhodopirellula heiligendammensis sp. nov., Rhodopirellula pilleata sp. nov., and Rhodopirellula solitaria sp. nov. isolated from natural or artificial marine surfaces in Northern Germany and California, USA, and emended description of the genus Rhodopirellula.</title>
        <authorList>
            <person name="Kallscheuer N."/>
            <person name="Wiegand S."/>
            <person name="Jogler M."/>
            <person name="Boedeker C."/>
            <person name="Peeters S.H."/>
            <person name="Rast P."/>
            <person name="Heuer A."/>
            <person name="Jetten M.S.M."/>
            <person name="Rohde M."/>
            <person name="Jogler C."/>
        </authorList>
    </citation>
    <scope>NUCLEOTIDE SEQUENCE [LARGE SCALE GENOMIC DNA]</scope>
    <source>
        <strain evidence="1 2">Poly21</strain>
    </source>
</reference>
<keyword evidence="2" id="KW-1185">Reference proteome</keyword>
<evidence type="ECO:0000313" key="1">
    <source>
        <dbReference type="EMBL" id="TWU18013.1"/>
    </source>
</evidence>
<accession>A0A5C6C0D6</accession>
<organism evidence="1 2">
    <name type="scientific">Allorhodopirellula heiligendammensis</name>
    <dbReference type="NCBI Taxonomy" id="2714739"/>
    <lineage>
        <taxon>Bacteria</taxon>
        <taxon>Pseudomonadati</taxon>
        <taxon>Planctomycetota</taxon>
        <taxon>Planctomycetia</taxon>
        <taxon>Pirellulales</taxon>
        <taxon>Pirellulaceae</taxon>
        <taxon>Allorhodopirellula</taxon>
    </lineage>
</organism>
<dbReference type="AlphaFoldDB" id="A0A5C6C0D6"/>
<protein>
    <submittedName>
        <fullName evidence="1">Uncharacterized protein</fullName>
    </submittedName>
</protein>